<feature type="coiled-coil region" evidence="1">
    <location>
        <begin position="614"/>
        <end position="1058"/>
    </location>
</feature>
<gene>
    <name evidence="2" type="ORF">PPENT_87.1.T0180365</name>
</gene>
<protein>
    <submittedName>
        <fullName evidence="2">Uncharacterized protein</fullName>
    </submittedName>
</protein>
<accession>A0A8S1TBM8</accession>
<feature type="coiled-coil region" evidence="1">
    <location>
        <begin position="438"/>
        <end position="465"/>
    </location>
</feature>
<keyword evidence="3" id="KW-1185">Reference proteome</keyword>
<proteinExistence type="predicted"/>
<evidence type="ECO:0000313" key="2">
    <source>
        <dbReference type="EMBL" id="CAD8149017.1"/>
    </source>
</evidence>
<feature type="coiled-coil region" evidence="1">
    <location>
        <begin position="1113"/>
        <end position="1256"/>
    </location>
</feature>
<organism evidence="2 3">
    <name type="scientific">Paramecium pentaurelia</name>
    <dbReference type="NCBI Taxonomy" id="43138"/>
    <lineage>
        <taxon>Eukaryota</taxon>
        <taxon>Sar</taxon>
        <taxon>Alveolata</taxon>
        <taxon>Ciliophora</taxon>
        <taxon>Intramacronucleata</taxon>
        <taxon>Oligohymenophorea</taxon>
        <taxon>Peniculida</taxon>
        <taxon>Parameciidae</taxon>
        <taxon>Paramecium</taxon>
    </lineage>
</organism>
<comment type="caution">
    <text evidence="2">The sequence shown here is derived from an EMBL/GenBank/DDBJ whole genome shotgun (WGS) entry which is preliminary data.</text>
</comment>
<evidence type="ECO:0000313" key="3">
    <source>
        <dbReference type="Proteomes" id="UP000689195"/>
    </source>
</evidence>
<dbReference type="OrthoDB" id="308635at2759"/>
<dbReference type="EMBL" id="CAJJDO010000018">
    <property type="protein sequence ID" value="CAD8149017.1"/>
    <property type="molecule type" value="Genomic_DNA"/>
</dbReference>
<feature type="coiled-coil region" evidence="1">
    <location>
        <begin position="113"/>
        <end position="388"/>
    </location>
</feature>
<keyword evidence="1" id="KW-0175">Coiled coil</keyword>
<evidence type="ECO:0000256" key="1">
    <source>
        <dbReference type="SAM" id="Coils"/>
    </source>
</evidence>
<dbReference type="Proteomes" id="UP000689195">
    <property type="component" value="Unassembled WGS sequence"/>
</dbReference>
<reference evidence="2" key="1">
    <citation type="submission" date="2021-01" db="EMBL/GenBank/DDBJ databases">
        <authorList>
            <consortium name="Genoscope - CEA"/>
            <person name="William W."/>
        </authorList>
    </citation>
    <scope>NUCLEOTIDE SEQUENCE</scope>
</reference>
<sequence>MQQQYPIQHIKDKYMINMNGNNILQGSSRLSLQYDERPTEQRKREEQKQEIFYYRDLCEQLNKENLLLKSFQIENNELKQKQLLINVELSAAQQELSRIRNQFGSQQSTDKYVQKIQQDNVNLQQQINELNKYKQNLETELKLFKENRLTQTIEIQDTTFSQYQKKIKEMEEDIQILINDYSQSQEKLEKALNEQKQQSKYDIDQMKSQIQLLSAQIQGWQQRYENLELMKNELENKLIILEKENQQLVYKSRYDESQANLDVVSQFKDQIYQQNKQITNLKAELQQKSQSESQLIKEQQNLKQKLDQFQNYTNNYSQIENQEQKNEISKLKQLIEQFQLEIENLRTKQSNLYQNQTKLSQKEVQQQINSYLEEIERLKSELFFQQEQHTKQLKDQENIYQIELKSVNDKCILLQKEIYQKSQSQDESRFTFQTQLEVNNQEAQIDKLKRDIQQLIEQRQEDDIQIKFWQDKFCEQQTQNEDLMYKYQELRNQISQYLIYKTQNEYDQITIKNLEALVEEQQNIMHSLYQKELNYKETITQYQKKIEELQFKNNNESENQLQQLQFQIDDLKIKIRELEAQLNIKSTKCFDLETQIEIEKLKFSERETLFSQQSKQDKKRIQQLELQLENSQKDITLLNQKKNEVIKEYIQVENQQDQERIILLEQSLQNLQQEYLIMKEQYIGLQNQYNIQIMKDQLNQGLQDDKNKIKQLEEQLKILKEQYFELNTLKQQVLKEVVKEIIELPSQSDQILIKQLRQELQQLQSEYMILNTQKQNYIEIQSEIDKNRIKELEKQLITLRTDYDEVCNRKQSPITEYVEGSSKQDLLRIQQFEQMVQQLQDENFKLKIQYTEQIKKSDIINQDLEYIQELQKQLTSLKQENKNLQFQLNQQNESLRKSQSQEFLTIQQLEQKIRILEQNNLELSNKQSQIKVVKETIEVSKDEDIFKISQLELQLQLKTDDIQYLEKQLSLQKKNVEELISANEKMKYENTKMRQQLYELQSSVDDMQLKIKEYNQVQEEIIQYKQMISQYEQRDKFKNDSQEVISELKRKLNESENQIKRQWGEFELSKQDYEFKIKSQETKNNQQIQQLQQEFQLKQKQKDDEYLICKNNCKQIQMQNDEIQKEINRLSDLIKQKNDEIKKQNEKIQSYTVKLEQHYSNLKENQTQIQDYAQQQEKMTQLMQHCNKLENALKQFNEEKKIENLELHEQFNKKIMEIQDIIQKKDNEIQQLSNYIANQQEQIQNQENNKNLITKQNDNQQFLIDLQNQLSIVKQELLRQTTLKEEYQNKNNELILKIAEYEKGNRISIKPDYQRTEKLQGSSSFRNLATATIDFNQNDSQFQNVSQMRIRESTRLQNSKPNNFNPLNSFVNIYLQIEQIIKQQFFTQKKG</sequence>
<feature type="coiled-coil region" evidence="1">
    <location>
        <begin position="511"/>
        <end position="588"/>
    </location>
</feature>
<name>A0A8S1TBM8_9CILI</name>